<keyword evidence="8" id="KW-1185">Reference proteome</keyword>
<feature type="transmembrane region" description="Helical" evidence="5">
    <location>
        <begin position="52"/>
        <end position="74"/>
    </location>
</feature>
<feature type="transmembrane region" description="Helical" evidence="5">
    <location>
        <begin position="225"/>
        <end position="243"/>
    </location>
</feature>
<keyword evidence="3 5" id="KW-1133">Transmembrane helix</keyword>
<gene>
    <name evidence="7" type="ORF">EB796_015790</name>
</gene>
<feature type="transmembrane region" description="Helical" evidence="5">
    <location>
        <begin position="149"/>
        <end position="173"/>
    </location>
</feature>
<organism evidence="7 8">
    <name type="scientific">Bugula neritina</name>
    <name type="common">Brown bryozoan</name>
    <name type="synonym">Sertularia neritina</name>
    <dbReference type="NCBI Taxonomy" id="10212"/>
    <lineage>
        <taxon>Eukaryota</taxon>
        <taxon>Metazoa</taxon>
        <taxon>Spiralia</taxon>
        <taxon>Lophotrochozoa</taxon>
        <taxon>Bryozoa</taxon>
        <taxon>Gymnolaemata</taxon>
        <taxon>Cheilostomatida</taxon>
        <taxon>Flustrina</taxon>
        <taxon>Buguloidea</taxon>
        <taxon>Bugulidae</taxon>
        <taxon>Bugula</taxon>
    </lineage>
</organism>
<evidence type="ECO:0000313" key="8">
    <source>
        <dbReference type="Proteomes" id="UP000593567"/>
    </source>
</evidence>
<reference evidence="7" key="1">
    <citation type="submission" date="2020-06" db="EMBL/GenBank/DDBJ databases">
        <title>Draft genome of Bugula neritina, a colonial animal packing powerful symbionts and potential medicines.</title>
        <authorList>
            <person name="Rayko M."/>
        </authorList>
    </citation>
    <scope>NUCLEOTIDE SEQUENCE [LARGE SCALE GENOMIC DNA]</scope>
    <source>
        <strain evidence="7">Kwan_BN1</strain>
    </source>
</reference>
<evidence type="ECO:0000313" key="7">
    <source>
        <dbReference type="EMBL" id="KAF6025907.1"/>
    </source>
</evidence>
<protein>
    <recommendedName>
        <fullName evidence="6">Amino acid transporter transmembrane domain-containing protein</fullName>
    </recommendedName>
</protein>
<feature type="transmembrane region" description="Helical" evidence="5">
    <location>
        <begin position="255"/>
        <end position="280"/>
    </location>
</feature>
<dbReference type="GO" id="GO:0015179">
    <property type="term" value="F:L-amino acid transmembrane transporter activity"/>
    <property type="evidence" value="ECO:0007669"/>
    <property type="project" value="TreeGrafter"/>
</dbReference>
<dbReference type="AlphaFoldDB" id="A0A7J7JIL3"/>
<feature type="domain" description="Amino acid transporter transmembrane" evidence="6">
    <location>
        <begin position="27"/>
        <end position="430"/>
    </location>
</feature>
<feature type="transmembrane region" description="Helical" evidence="5">
    <location>
        <begin position="185"/>
        <end position="205"/>
    </location>
</feature>
<feature type="transmembrane region" description="Helical" evidence="5">
    <location>
        <begin position="412"/>
        <end position="434"/>
    </location>
</feature>
<feature type="transmembrane region" description="Helical" evidence="5">
    <location>
        <begin position="117"/>
        <end position="137"/>
    </location>
</feature>
<feature type="transmembrane region" description="Helical" evidence="5">
    <location>
        <begin position="368"/>
        <end position="391"/>
    </location>
</feature>
<evidence type="ECO:0000256" key="1">
    <source>
        <dbReference type="ARBA" id="ARBA00004141"/>
    </source>
</evidence>
<comment type="subcellular location">
    <subcellularLocation>
        <location evidence="1">Membrane</location>
        <topology evidence="1">Multi-pass membrane protein</topology>
    </subcellularLocation>
</comment>
<evidence type="ECO:0000256" key="2">
    <source>
        <dbReference type="ARBA" id="ARBA00022692"/>
    </source>
</evidence>
<evidence type="ECO:0000256" key="5">
    <source>
        <dbReference type="SAM" id="Phobius"/>
    </source>
</evidence>
<dbReference type="GO" id="GO:0005774">
    <property type="term" value="C:vacuolar membrane"/>
    <property type="evidence" value="ECO:0007669"/>
    <property type="project" value="TreeGrafter"/>
</dbReference>
<feature type="transmembrane region" description="Helical" evidence="5">
    <location>
        <begin position="300"/>
        <end position="321"/>
    </location>
</feature>
<accession>A0A7J7JIL3</accession>
<dbReference type="Proteomes" id="UP000593567">
    <property type="component" value="Unassembled WGS sequence"/>
</dbReference>
<dbReference type="Pfam" id="PF01490">
    <property type="entry name" value="Aa_trans"/>
    <property type="match status" value="1"/>
</dbReference>
<keyword evidence="2 5" id="KW-0812">Transmembrane</keyword>
<evidence type="ECO:0000259" key="6">
    <source>
        <dbReference type="Pfam" id="PF01490"/>
    </source>
</evidence>
<comment type="caution">
    <text evidence="7">The sequence shown here is derived from an EMBL/GenBank/DDBJ whole genome shotgun (WGS) entry which is preliminary data.</text>
</comment>
<keyword evidence="4 5" id="KW-0472">Membrane</keyword>
<dbReference type="EMBL" id="VXIV02002400">
    <property type="protein sequence ID" value="KAF6025907.1"/>
    <property type="molecule type" value="Genomic_DNA"/>
</dbReference>
<evidence type="ECO:0000256" key="3">
    <source>
        <dbReference type="ARBA" id="ARBA00022989"/>
    </source>
</evidence>
<dbReference type="InterPro" id="IPR013057">
    <property type="entry name" value="AA_transpt_TM"/>
</dbReference>
<dbReference type="PANTHER" id="PTHR22950:SF349">
    <property type="entry name" value="AMINO ACID TRANSPORTER TRANSMEMBRANE DOMAIN-CONTAINING PROTEIN"/>
    <property type="match status" value="1"/>
</dbReference>
<dbReference type="PANTHER" id="PTHR22950">
    <property type="entry name" value="AMINO ACID TRANSPORTER"/>
    <property type="match status" value="1"/>
</dbReference>
<dbReference type="OrthoDB" id="1684102at2759"/>
<proteinExistence type="predicted"/>
<sequence>MAPPDEEANGLGNDSAARFYEQQNFGTIMHIIKGNLGTGVLAMPVAFSNAGILFGTVMLAVLGVICVHCMHILVKCSHYLCRKTGRDHLDYADVAEQSVHFLPSSTPKKEKAARKTVNVFLLITQYGFCCVYVLFIAKNVMLVVEKCVTHVPAVFTIQMYEIILVLFLIPLVFIKNIKHLAPFSLVANVASVVGLGIILADILFVEKFNKISRLPLMEDWSKIPLYFGTAIYAFEGIGVVLPVENKMREPQAFPSMFGVLNLSMTIVCVLYITVGFYGYIEYGADCQDSITLNLESWYGTSVQVLFSLCIYVSYALQFYVPMTIIGPTLAQSRIARRIGPNAFDYLVRVVLVLVTFGIAAAVGKYLDLLIALIGSVASAALAIIFPPLLEIMTFWPDRKERKYFWIMFTKDIVIMLFGVLCFVSGTAVAVMQLVQRFRGE</sequence>
<name>A0A7J7JIL3_BUGNE</name>
<feature type="transmembrane region" description="Helical" evidence="5">
    <location>
        <begin position="342"/>
        <end position="362"/>
    </location>
</feature>
<evidence type="ECO:0000256" key="4">
    <source>
        <dbReference type="ARBA" id="ARBA00023136"/>
    </source>
</evidence>